<gene>
    <name evidence="3" type="ORF">EPA86_07730</name>
</gene>
<dbReference type="RefSeq" id="WP_140602859.1">
    <property type="nucleotide sequence ID" value="NZ_SAWY01000018.1"/>
</dbReference>
<proteinExistence type="predicted"/>
<evidence type="ECO:0000313" key="3">
    <source>
        <dbReference type="EMBL" id="TPH15849.1"/>
    </source>
</evidence>
<feature type="domain" description="PepSY" evidence="2">
    <location>
        <begin position="55"/>
        <end position="105"/>
    </location>
</feature>
<sequence>MKLLRPKAAVVLLLCSFTFTSLSHAYSFTQNIVSGVQATSSSKKSNQYVIKNSQHAAKVVKSAYGGKVLKVKKLNSKNSPAYRVKLVRDNGHVISVVVDAKSGQIKGK</sequence>
<dbReference type="InterPro" id="IPR025711">
    <property type="entry name" value="PepSY"/>
</dbReference>
<protein>
    <recommendedName>
        <fullName evidence="2">PepSY domain-containing protein</fullName>
    </recommendedName>
</protein>
<name>A0A502KZ70_9GAMM</name>
<evidence type="ECO:0000259" key="2">
    <source>
        <dbReference type="Pfam" id="PF03413"/>
    </source>
</evidence>
<dbReference type="EMBL" id="SAWY01000018">
    <property type="protein sequence ID" value="TPH15849.1"/>
    <property type="molecule type" value="Genomic_DNA"/>
</dbReference>
<comment type="caution">
    <text evidence="3">The sequence shown here is derived from an EMBL/GenBank/DDBJ whole genome shotgun (WGS) entry which is preliminary data.</text>
</comment>
<dbReference type="Gene3D" id="3.10.450.40">
    <property type="match status" value="1"/>
</dbReference>
<keyword evidence="4" id="KW-1185">Reference proteome</keyword>
<reference evidence="3 4" key="1">
    <citation type="submission" date="2019-01" db="EMBL/GenBank/DDBJ databases">
        <title>Litorilituus lipolytica sp. nov., isolated from intertidal sand of the Yellow Sea in China.</title>
        <authorList>
            <person name="Liu A."/>
        </authorList>
    </citation>
    <scope>NUCLEOTIDE SEQUENCE [LARGE SCALE GENOMIC DNA]</scope>
    <source>
        <strain evidence="3 4">RZ04</strain>
    </source>
</reference>
<dbReference type="AlphaFoldDB" id="A0A502KZ70"/>
<accession>A0A502KZ70</accession>
<evidence type="ECO:0000313" key="4">
    <source>
        <dbReference type="Proteomes" id="UP000315303"/>
    </source>
</evidence>
<dbReference type="Proteomes" id="UP000315303">
    <property type="component" value="Unassembled WGS sequence"/>
</dbReference>
<feature type="chain" id="PRO_5021335446" description="PepSY domain-containing protein" evidence="1">
    <location>
        <begin position="26"/>
        <end position="108"/>
    </location>
</feature>
<feature type="signal peptide" evidence="1">
    <location>
        <begin position="1"/>
        <end position="25"/>
    </location>
</feature>
<evidence type="ECO:0000256" key="1">
    <source>
        <dbReference type="SAM" id="SignalP"/>
    </source>
</evidence>
<keyword evidence="1" id="KW-0732">Signal</keyword>
<dbReference type="OrthoDB" id="5772592at2"/>
<organism evidence="3 4">
    <name type="scientific">Litorilituus lipolyticus</name>
    <dbReference type="NCBI Taxonomy" id="2491017"/>
    <lineage>
        <taxon>Bacteria</taxon>
        <taxon>Pseudomonadati</taxon>
        <taxon>Pseudomonadota</taxon>
        <taxon>Gammaproteobacteria</taxon>
        <taxon>Alteromonadales</taxon>
        <taxon>Colwelliaceae</taxon>
        <taxon>Litorilituus</taxon>
    </lineage>
</organism>
<dbReference type="Pfam" id="PF03413">
    <property type="entry name" value="PepSY"/>
    <property type="match status" value="1"/>
</dbReference>